<dbReference type="InterPro" id="IPR050250">
    <property type="entry name" value="Macrolide_Exporter_MacB"/>
</dbReference>
<feature type="transmembrane region" description="Helical" evidence="7">
    <location>
        <begin position="431"/>
        <end position="452"/>
    </location>
</feature>
<comment type="subcellular location">
    <subcellularLocation>
        <location evidence="1">Cell membrane</location>
        <topology evidence="1">Multi-pass membrane protein</topology>
    </subcellularLocation>
</comment>
<gene>
    <name evidence="9" type="ORF">P4T90_15735</name>
</gene>
<accession>A0ABU6MIZ6</accession>
<evidence type="ECO:0000256" key="2">
    <source>
        <dbReference type="ARBA" id="ARBA00022475"/>
    </source>
</evidence>
<feature type="domain" description="ABC3 transporter permease C-terminal" evidence="8">
    <location>
        <begin position="269"/>
        <end position="387"/>
    </location>
</feature>
<feature type="transmembrane region" description="Helical" evidence="7">
    <location>
        <begin position="353"/>
        <end position="381"/>
    </location>
</feature>
<keyword evidence="4 7" id="KW-1133">Transmembrane helix</keyword>
<dbReference type="PANTHER" id="PTHR30572:SF4">
    <property type="entry name" value="ABC TRANSPORTER PERMEASE YTRF"/>
    <property type="match status" value="1"/>
</dbReference>
<keyword evidence="3 7" id="KW-0812">Transmembrane</keyword>
<feature type="domain" description="ABC3 transporter permease C-terminal" evidence="8">
    <location>
        <begin position="667"/>
        <end position="786"/>
    </location>
</feature>
<keyword evidence="5 7" id="KW-0472">Membrane</keyword>
<evidence type="ECO:0000313" key="9">
    <source>
        <dbReference type="EMBL" id="MED1204500.1"/>
    </source>
</evidence>
<comment type="similarity">
    <text evidence="6">Belongs to the ABC-4 integral membrane protein family.</text>
</comment>
<dbReference type="EMBL" id="JARMAB010000023">
    <property type="protein sequence ID" value="MED1204500.1"/>
    <property type="molecule type" value="Genomic_DNA"/>
</dbReference>
<feature type="transmembrane region" description="Helical" evidence="7">
    <location>
        <begin position="755"/>
        <end position="777"/>
    </location>
</feature>
<dbReference type="RefSeq" id="WP_066266449.1">
    <property type="nucleotide sequence ID" value="NZ_JARMAB010000023.1"/>
</dbReference>
<name>A0ABU6MIZ6_9BACI</name>
<proteinExistence type="inferred from homology"/>
<feature type="transmembrane region" description="Helical" evidence="7">
    <location>
        <begin position="662"/>
        <end position="686"/>
    </location>
</feature>
<evidence type="ECO:0000256" key="7">
    <source>
        <dbReference type="SAM" id="Phobius"/>
    </source>
</evidence>
<feature type="transmembrane region" description="Helical" evidence="7">
    <location>
        <begin position="310"/>
        <end position="333"/>
    </location>
</feature>
<feature type="transmembrane region" description="Helical" evidence="7">
    <location>
        <begin position="21"/>
        <end position="44"/>
    </location>
</feature>
<keyword evidence="10" id="KW-1185">Reference proteome</keyword>
<protein>
    <submittedName>
        <fullName evidence="9">FtsX-like permease family protein</fullName>
    </submittedName>
</protein>
<keyword evidence="2" id="KW-1003">Cell membrane</keyword>
<reference evidence="9 10" key="1">
    <citation type="submission" date="2023-03" db="EMBL/GenBank/DDBJ databases">
        <title>Bacillus Genome Sequencing.</title>
        <authorList>
            <person name="Dunlap C."/>
        </authorList>
    </citation>
    <scope>NUCLEOTIDE SEQUENCE [LARGE SCALE GENOMIC DNA]</scope>
    <source>
        <strain evidence="9 10">B-23453</strain>
    </source>
</reference>
<dbReference type="Pfam" id="PF02687">
    <property type="entry name" value="FtsX"/>
    <property type="match status" value="2"/>
</dbReference>
<evidence type="ECO:0000256" key="5">
    <source>
        <dbReference type="ARBA" id="ARBA00023136"/>
    </source>
</evidence>
<dbReference type="Proteomes" id="UP001341444">
    <property type="component" value="Unassembled WGS sequence"/>
</dbReference>
<organism evidence="9 10">
    <name type="scientific">Heyndrickxia acidicola</name>
    <dbReference type="NCBI Taxonomy" id="209389"/>
    <lineage>
        <taxon>Bacteria</taxon>
        <taxon>Bacillati</taxon>
        <taxon>Bacillota</taxon>
        <taxon>Bacilli</taxon>
        <taxon>Bacillales</taxon>
        <taxon>Bacillaceae</taxon>
        <taxon>Heyndrickxia</taxon>
    </lineage>
</organism>
<evidence type="ECO:0000256" key="6">
    <source>
        <dbReference type="ARBA" id="ARBA00038076"/>
    </source>
</evidence>
<evidence type="ECO:0000259" key="8">
    <source>
        <dbReference type="Pfam" id="PF02687"/>
    </source>
</evidence>
<comment type="caution">
    <text evidence="9">The sequence shown here is derived from an EMBL/GenBank/DDBJ whole genome shotgun (WGS) entry which is preliminary data.</text>
</comment>
<sequence>MLSPRWKKILHDVWEDKFRTLLVVLSISLGIIGVGVIGQTNYILSKGMENGYKTSSPANIVLKLEGFGADFLHKTERIKGVKEAVGKSVFPVEFQKGTSTGSQTSSWNHGVLLAMDFQHMPIERFYFRKGSTSPRAGEVLIEETSLAHFHLKIGDSIWIETSNGKKHLMKIAGTVYDSGKMTALLSNNMFMYIPVNQLKQFSDTNKMNTLFIAVDKREAGNRGLRDIALKIRILAKTSGIPVYSTVITEKGRHWAYDIVHSMILIFTKFGFLIFIASIGLVMNTVMSLLKGQLKQIGIMQVIGAAPRQLFAMYTSTVLFYSFLSLSVGIPASIWGARHITAHSMEMLNFSSSYIGLSSQVVCSQILIGVIVPVLVSFYPIYKGSRISAREAIQGGEESQPFQRFYIRRWPHFISSTHILAFRNAFRKKGRLALTLGTLALTGTTIISVAAIYSSMQKTKAQSLHYTKYDYQLELESPVGTKKLQKIIQRVKGVKKAEFWGMASGSYKQRNGLKSSDLMILAPKTATQMIDPEMAEGTWLTSKDKHTIVLDTNILRTDPGIRVGDKLKFRINNKEIPLKIAGLARKAAGEVVSYISPETLQSFQLKDSTMLINITAKPAVWKGKEKIAREVKEQLNANKVNVSQMKSTKDFQQGLEVRFNIELVLLSMFSFLLACIAVVGLMGNISLNVLERKREVGILRSIGAGDKSLYFLVTAESMVIALSGWFSAILLSFPISKSISDEVGYSLFQTPLDYCYSYISIWEWLFLSCFIALAASIFPARNMAKTQIRDVIAYE</sequence>
<feature type="transmembrane region" description="Helical" evidence="7">
    <location>
        <begin position="269"/>
        <end position="289"/>
    </location>
</feature>
<dbReference type="InterPro" id="IPR003838">
    <property type="entry name" value="ABC3_permease_C"/>
</dbReference>
<feature type="transmembrane region" description="Helical" evidence="7">
    <location>
        <begin position="707"/>
        <end position="735"/>
    </location>
</feature>
<evidence type="ECO:0000256" key="1">
    <source>
        <dbReference type="ARBA" id="ARBA00004651"/>
    </source>
</evidence>
<dbReference type="PANTHER" id="PTHR30572">
    <property type="entry name" value="MEMBRANE COMPONENT OF TRANSPORTER-RELATED"/>
    <property type="match status" value="1"/>
</dbReference>
<evidence type="ECO:0000313" key="10">
    <source>
        <dbReference type="Proteomes" id="UP001341444"/>
    </source>
</evidence>
<evidence type="ECO:0000256" key="3">
    <source>
        <dbReference type="ARBA" id="ARBA00022692"/>
    </source>
</evidence>
<evidence type="ECO:0000256" key="4">
    <source>
        <dbReference type="ARBA" id="ARBA00022989"/>
    </source>
</evidence>